<evidence type="ECO:0000256" key="8">
    <source>
        <dbReference type="ARBA" id="ARBA00022842"/>
    </source>
</evidence>
<keyword evidence="9 13" id="KW-1133">Transmembrane helix</keyword>
<proteinExistence type="inferred from homology"/>
<dbReference type="EMBL" id="PNIN01000027">
    <property type="protein sequence ID" value="PMP72112.1"/>
    <property type="molecule type" value="Genomic_DNA"/>
</dbReference>
<dbReference type="InterPro" id="IPR050829">
    <property type="entry name" value="CorA_MIT"/>
</dbReference>
<evidence type="ECO:0000256" key="11">
    <source>
        <dbReference type="ARBA" id="ARBA00023136"/>
    </source>
</evidence>
<keyword evidence="5 13" id="KW-1003">Cell membrane</keyword>
<reference evidence="14 15" key="1">
    <citation type="submission" date="2018-01" db="EMBL/GenBank/DDBJ databases">
        <title>Metagenomic assembled genomes from two thermal pools in the Uzon Caldera, Kamchatka, Russia.</title>
        <authorList>
            <person name="Wilkins L."/>
            <person name="Ettinger C."/>
        </authorList>
    </citation>
    <scope>NUCLEOTIDE SEQUENCE [LARGE SCALE GENOMIC DNA]</scope>
    <source>
        <strain evidence="14">ZAV-05</strain>
    </source>
</reference>
<dbReference type="RefSeq" id="WP_424605770.1">
    <property type="nucleotide sequence ID" value="NZ_JBNAVA010000007.1"/>
</dbReference>
<sequence length="318" mass="37505">MVKIYAFVNSHFKVFNLSEDNIDDIPSKDELIWVDMFSPSSDEFRFLEKYYEIEFPTKQETEEIEISSRYWESDKDITINSYFLVVDGDAGHNETVTFILQDNFLVTIRYRELKTFGECLRKMIANPSSFKDGSYIMSSIFEARIDLDADILENLSRNVSNLRKKLFANDIADEDILESIYHYENLNTNIRDSLIDKQRIISSLLKSRKLSDVIKDNFRIMIKDVNSLIDFTRYNFDRLDYIQNIFLGLLNIEQNKVIKIFTVVNVIFLPPTLVASVYGMNFEFFPELHWRYGYLLAWVLMIASAILPVYIFKKKGWM</sequence>
<dbReference type="FunFam" id="1.20.58.340:FF:000001">
    <property type="entry name" value="Magnesium transport protein CorA"/>
    <property type="match status" value="1"/>
</dbReference>
<evidence type="ECO:0000256" key="5">
    <source>
        <dbReference type="ARBA" id="ARBA00022475"/>
    </source>
</evidence>
<dbReference type="AlphaFoldDB" id="A0A2J6WNX8"/>
<dbReference type="GO" id="GO:0015099">
    <property type="term" value="F:nickel cation transmembrane transporter activity"/>
    <property type="evidence" value="ECO:0007669"/>
    <property type="project" value="TreeGrafter"/>
</dbReference>
<evidence type="ECO:0000256" key="9">
    <source>
        <dbReference type="ARBA" id="ARBA00022989"/>
    </source>
</evidence>
<dbReference type="PANTHER" id="PTHR47685">
    <property type="entry name" value="MAGNESIUM TRANSPORT PROTEIN CORA"/>
    <property type="match status" value="1"/>
</dbReference>
<evidence type="ECO:0000256" key="13">
    <source>
        <dbReference type="RuleBase" id="RU362010"/>
    </source>
</evidence>
<protein>
    <recommendedName>
        <fullName evidence="3 13">Magnesium transport protein CorA</fullName>
    </recommendedName>
</protein>
<feature type="transmembrane region" description="Helical" evidence="13">
    <location>
        <begin position="292"/>
        <end position="312"/>
    </location>
</feature>
<organism evidence="14 15">
    <name type="scientific">Calditerrivibrio nitroreducens</name>
    <dbReference type="NCBI Taxonomy" id="477976"/>
    <lineage>
        <taxon>Bacteria</taxon>
        <taxon>Pseudomonadati</taxon>
        <taxon>Deferribacterota</taxon>
        <taxon>Deferribacteres</taxon>
        <taxon>Deferribacterales</taxon>
        <taxon>Calditerrivibrionaceae</taxon>
    </lineage>
</organism>
<name>A0A2J6WNX8_9BACT</name>
<comment type="subcellular location">
    <subcellularLocation>
        <location evidence="1">Cell inner membrane</location>
        <topology evidence="1">Multi-pass membrane protein</topology>
    </subcellularLocation>
    <subcellularLocation>
        <location evidence="13">Membrane</location>
        <topology evidence="13">Multi-pass membrane protein</topology>
    </subcellularLocation>
</comment>
<evidence type="ECO:0000256" key="2">
    <source>
        <dbReference type="ARBA" id="ARBA00009765"/>
    </source>
</evidence>
<dbReference type="InterPro" id="IPR002523">
    <property type="entry name" value="MgTranspt_CorA/ZnTranspt_ZntB"/>
</dbReference>
<evidence type="ECO:0000256" key="12">
    <source>
        <dbReference type="ARBA" id="ARBA00034269"/>
    </source>
</evidence>
<dbReference type="Gene3D" id="1.20.58.340">
    <property type="entry name" value="Magnesium transport protein CorA, transmembrane region"/>
    <property type="match status" value="2"/>
</dbReference>
<evidence type="ECO:0000256" key="1">
    <source>
        <dbReference type="ARBA" id="ARBA00004429"/>
    </source>
</evidence>
<dbReference type="GO" id="GO:0015095">
    <property type="term" value="F:magnesium ion transmembrane transporter activity"/>
    <property type="evidence" value="ECO:0007669"/>
    <property type="project" value="UniProtKB-UniRule"/>
</dbReference>
<gene>
    <name evidence="13 14" type="primary">corA</name>
    <name evidence="14" type="ORF">C0187_02355</name>
</gene>
<evidence type="ECO:0000313" key="14">
    <source>
        <dbReference type="EMBL" id="PMP72112.1"/>
    </source>
</evidence>
<evidence type="ECO:0000256" key="7">
    <source>
        <dbReference type="ARBA" id="ARBA00022692"/>
    </source>
</evidence>
<dbReference type="SUPFAM" id="SSF143865">
    <property type="entry name" value="CorA soluble domain-like"/>
    <property type="match status" value="1"/>
</dbReference>
<keyword evidence="11 13" id="KW-0472">Membrane</keyword>
<dbReference type="SUPFAM" id="SSF144083">
    <property type="entry name" value="Magnesium transport protein CorA, transmembrane region"/>
    <property type="match status" value="1"/>
</dbReference>
<comment type="similarity">
    <text evidence="2 13">Belongs to the CorA metal ion transporter (MIT) (TC 1.A.35) family.</text>
</comment>
<dbReference type="InterPro" id="IPR045861">
    <property type="entry name" value="CorA_cytoplasmic_dom"/>
</dbReference>
<comment type="function">
    <text evidence="13">Mediates influx of magnesium ions.</text>
</comment>
<dbReference type="Pfam" id="PF01544">
    <property type="entry name" value="CorA"/>
    <property type="match status" value="1"/>
</dbReference>
<dbReference type="CDD" id="cd12836">
    <property type="entry name" value="HpCorA-like"/>
    <property type="match status" value="1"/>
</dbReference>
<keyword evidence="8 13" id="KW-0460">Magnesium</keyword>
<dbReference type="InterPro" id="IPR045863">
    <property type="entry name" value="CorA_TM1_TM2"/>
</dbReference>
<keyword evidence="7 13" id="KW-0812">Transmembrane</keyword>
<evidence type="ECO:0000256" key="4">
    <source>
        <dbReference type="ARBA" id="ARBA00022448"/>
    </source>
</evidence>
<dbReference type="PANTHER" id="PTHR47685:SF1">
    <property type="entry name" value="MAGNESIUM TRANSPORT PROTEIN CORA"/>
    <property type="match status" value="1"/>
</dbReference>
<keyword evidence="4 13" id="KW-0813">Transport</keyword>
<dbReference type="Proteomes" id="UP000242881">
    <property type="component" value="Unassembled WGS sequence"/>
</dbReference>
<evidence type="ECO:0000313" key="15">
    <source>
        <dbReference type="Proteomes" id="UP000242881"/>
    </source>
</evidence>
<dbReference type="Gene3D" id="3.30.460.20">
    <property type="entry name" value="CorA soluble domain-like"/>
    <property type="match status" value="1"/>
</dbReference>
<dbReference type="GO" id="GO:0015087">
    <property type="term" value="F:cobalt ion transmembrane transporter activity"/>
    <property type="evidence" value="ECO:0007669"/>
    <property type="project" value="UniProtKB-UniRule"/>
</dbReference>
<evidence type="ECO:0000256" key="10">
    <source>
        <dbReference type="ARBA" id="ARBA00023065"/>
    </source>
</evidence>
<comment type="caution">
    <text evidence="14">The sequence shown here is derived from an EMBL/GenBank/DDBJ whole genome shotgun (WGS) entry which is preliminary data.</text>
</comment>
<comment type="catalytic activity">
    <reaction evidence="12">
        <text>Mg(2+)(in) = Mg(2+)(out)</text>
        <dbReference type="Rhea" id="RHEA:29827"/>
        <dbReference type="ChEBI" id="CHEBI:18420"/>
    </reaction>
</comment>
<keyword evidence="10 13" id="KW-0406">Ion transport</keyword>
<feature type="transmembrane region" description="Helical" evidence="13">
    <location>
        <begin position="260"/>
        <end position="280"/>
    </location>
</feature>
<evidence type="ECO:0000256" key="6">
    <source>
        <dbReference type="ARBA" id="ARBA00022519"/>
    </source>
</evidence>
<dbReference type="GO" id="GO:0005886">
    <property type="term" value="C:plasma membrane"/>
    <property type="evidence" value="ECO:0007669"/>
    <property type="project" value="UniProtKB-SubCell"/>
</dbReference>
<evidence type="ECO:0000256" key="3">
    <source>
        <dbReference type="ARBA" id="ARBA00019439"/>
    </source>
</evidence>
<dbReference type="InterPro" id="IPR004488">
    <property type="entry name" value="Mg/Co-transport_prot_CorA"/>
</dbReference>
<accession>A0A2J6WNX8</accession>
<dbReference type="NCBIfam" id="TIGR00383">
    <property type="entry name" value="corA"/>
    <property type="match status" value="1"/>
</dbReference>
<keyword evidence="6" id="KW-0997">Cell inner membrane</keyword>